<gene>
    <name evidence="15" type="primary">narX</name>
    <name evidence="15" type="ORF">NCTC11647_00604</name>
</gene>
<dbReference type="Proteomes" id="UP000251647">
    <property type="component" value="Unassembled WGS sequence"/>
</dbReference>
<name>A0A2T3QQH9_PHODM</name>
<dbReference type="GO" id="GO:0005886">
    <property type="term" value="C:plasma membrane"/>
    <property type="evidence" value="ECO:0007669"/>
    <property type="project" value="UniProtKB-SubCell"/>
</dbReference>
<evidence type="ECO:0000256" key="5">
    <source>
        <dbReference type="ARBA" id="ARBA00022553"/>
    </source>
</evidence>
<dbReference type="SUPFAM" id="SSF55874">
    <property type="entry name" value="ATPase domain of HSP90 chaperone/DNA topoisomerase II/histidine kinase"/>
    <property type="match status" value="1"/>
</dbReference>
<dbReference type="PROSITE" id="PS50885">
    <property type="entry name" value="HAMP"/>
    <property type="match status" value="1"/>
</dbReference>
<dbReference type="Pfam" id="PF02518">
    <property type="entry name" value="HATPase_c"/>
    <property type="match status" value="1"/>
</dbReference>
<dbReference type="Gene3D" id="1.20.120.960">
    <property type="entry name" value="Histidine kinase NarX, sensor domain"/>
    <property type="match status" value="1"/>
</dbReference>
<evidence type="ECO:0000256" key="10">
    <source>
        <dbReference type="ARBA" id="ARBA00022840"/>
    </source>
</evidence>
<organism evidence="15 16">
    <name type="scientific">Photobacterium damselae</name>
    <dbReference type="NCBI Taxonomy" id="38293"/>
    <lineage>
        <taxon>Bacteria</taxon>
        <taxon>Pseudomonadati</taxon>
        <taxon>Pseudomonadota</taxon>
        <taxon>Gammaproteobacteria</taxon>
        <taxon>Vibrionales</taxon>
        <taxon>Vibrionaceae</taxon>
        <taxon>Photobacterium</taxon>
    </lineage>
</organism>
<keyword evidence="5" id="KW-0597">Phosphoprotein</keyword>
<reference evidence="15 16" key="1">
    <citation type="submission" date="2018-06" db="EMBL/GenBank/DDBJ databases">
        <authorList>
            <consortium name="Pathogen Informatics"/>
            <person name="Doyle S."/>
        </authorList>
    </citation>
    <scope>NUCLEOTIDE SEQUENCE [LARGE SCALE GENOMIC DNA]</scope>
    <source>
        <strain evidence="15 16">NCTC11647</strain>
    </source>
</reference>
<evidence type="ECO:0000256" key="11">
    <source>
        <dbReference type="ARBA" id="ARBA00022989"/>
    </source>
</evidence>
<dbReference type="InterPro" id="IPR042295">
    <property type="entry name" value="NarX-like_N_sf"/>
</dbReference>
<dbReference type="EC" id="2.7.13.3" evidence="14"/>
<dbReference type="InterPro" id="IPR029095">
    <property type="entry name" value="NarX-like_N"/>
</dbReference>
<evidence type="ECO:0000256" key="7">
    <source>
        <dbReference type="ARBA" id="ARBA00022692"/>
    </source>
</evidence>
<dbReference type="Gene3D" id="6.10.340.10">
    <property type="match status" value="1"/>
</dbReference>
<dbReference type="AlphaFoldDB" id="A0A2T3QQH9"/>
<evidence type="ECO:0000256" key="9">
    <source>
        <dbReference type="ARBA" id="ARBA00022777"/>
    </source>
</evidence>
<dbReference type="SMART" id="SM00304">
    <property type="entry name" value="HAMP"/>
    <property type="match status" value="1"/>
</dbReference>
<comment type="catalytic activity">
    <reaction evidence="1 14">
        <text>ATP + protein L-histidine = ADP + protein N-phospho-L-histidine.</text>
        <dbReference type="EC" id="2.7.13.3"/>
    </reaction>
</comment>
<keyword evidence="8 14" id="KW-0547">Nucleotide-binding</keyword>
<evidence type="ECO:0000256" key="1">
    <source>
        <dbReference type="ARBA" id="ARBA00000085"/>
    </source>
</evidence>
<evidence type="ECO:0000256" key="14">
    <source>
        <dbReference type="PIRNR" id="PIRNR003167"/>
    </source>
</evidence>
<dbReference type="RefSeq" id="WP_005300584.1">
    <property type="nucleotide sequence ID" value="NZ_CP046752.1"/>
</dbReference>
<dbReference type="CDD" id="cd06225">
    <property type="entry name" value="HAMP"/>
    <property type="match status" value="1"/>
</dbReference>
<dbReference type="PIRSF" id="PIRSF003167">
    <property type="entry name" value="STHK_NarX/NarQ"/>
    <property type="match status" value="1"/>
</dbReference>
<keyword evidence="10 14" id="KW-0067">ATP-binding</keyword>
<keyword evidence="11" id="KW-1133">Transmembrane helix</keyword>
<dbReference type="GO" id="GO:0005524">
    <property type="term" value="F:ATP binding"/>
    <property type="evidence" value="ECO:0007669"/>
    <property type="project" value="UniProtKB-UniRule"/>
</dbReference>
<keyword evidence="6 14" id="KW-0808">Transferase</keyword>
<dbReference type="Pfam" id="PF00672">
    <property type="entry name" value="HAMP"/>
    <property type="match status" value="1"/>
</dbReference>
<dbReference type="InterPro" id="IPR016380">
    <property type="entry name" value="Sig_transdc_His_kin_NarX/NarQ"/>
</dbReference>
<evidence type="ECO:0000256" key="2">
    <source>
        <dbReference type="ARBA" id="ARBA00004429"/>
    </source>
</evidence>
<dbReference type="PANTHER" id="PTHR24421:SF10">
    <property type="entry name" value="NITRATE_NITRITE SENSOR PROTEIN NARQ"/>
    <property type="match status" value="1"/>
</dbReference>
<dbReference type="PANTHER" id="PTHR24421">
    <property type="entry name" value="NITRATE/NITRITE SENSOR PROTEIN NARX-RELATED"/>
    <property type="match status" value="1"/>
</dbReference>
<dbReference type="InterPro" id="IPR050482">
    <property type="entry name" value="Sensor_HK_TwoCompSys"/>
</dbReference>
<dbReference type="InterPro" id="IPR005467">
    <property type="entry name" value="His_kinase_dom"/>
</dbReference>
<keyword evidence="7" id="KW-0812">Transmembrane</keyword>
<keyword evidence="12 14" id="KW-0902">Two-component regulatory system</keyword>
<dbReference type="Pfam" id="PF13675">
    <property type="entry name" value="PilJ"/>
    <property type="match status" value="1"/>
</dbReference>
<dbReference type="GO" id="GO:0000155">
    <property type="term" value="F:phosphorelay sensor kinase activity"/>
    <property type="evidence" value="ECO:0007669"/>
    <property type="project" value="UniProtKB-UniRule"/>
</dbReference>
<keyword evidence="3 14" id="KW-1003">Cell membrane</keyword>
<accession>A0A2T3QQH9</accession>
<evidence type="ECO:0000256" key="8">
    <source>
        <dbReference type="ARBA" id="ARBA00022741"/>
    </source>
</evidence>
<comment type="subcellular location">
    <subcellularLocation>
        <location evidence="2">Cell inner membrane</location>
        <topology evidence="2">Multi-pass membrane protein</topology>
    </subcellularLocation>
</comment>
<dbReference type="CDD" id="cd16917">
    <property type="entry name" value="HATPase_UhpB-NarQ-NarX-like"/>
    <property type="match status" value="1"/>
</dbReference>
<protein>
    <recommendedName>
        <fullName evidence="14">Sensor protein</fullName>
        <ecNumber evidence="14">2.7.13.3</ecNumber>
    </recommendedName>
</protein>
<dbReference type="NCBIfam" id="NF008184">
    <property type="entry name" value="PRK10935.1"/>
    <property type="match status" value="1"/>
</dbReference>
<dbReference type="OrthoDB" id="9811306at2"/>
<evidence type="ECO:0000313" key="15">
    <source>
        <dbReference type="EMBL" id="SPY27549.1"/>
    </source>
</evidence>
<dbReference type="SMART" id="SM00387">
    <property type="entry name" value="HATPase_c"/>
    <property type="match status" value="1"/>
</dbReference>
<dbReference type="EMBL" id="UATL01000001">
    <property type="protein sequence ID" value="SPY27549.1"/>
    <property type="molecule type" value="Genomic_DNA"/>
</dbReference>
<evidence type="ECO:0000256" key="13">
    <source>
        <dbReference type="ARBA" id="ARBA00023136"/>
    </source>
</evidence>
<evidence type="ECO:0000256" key="3">
    <source>
        <dbReference type="ARBA" id="ARBA00022475"/>
    </source>
</evidence>
<evidence type="ECO:0000256" key="4">
    <source>
        <dbReference type="ARBA" id="ARBA00022519"/>
    </source>
</evidence>
<dbReference type="PROSITE" id="PS50109">
    <property type="entry name" value="HIS_KIN"/>
    <property type="match status" value="1"/>
</dbReference>
<keyword evidence="4 14" id="KW-0997">Cell inner membrane</keyword>
<dbReference type="InterPro" id="IPR003660">
    <property type="entry name" value="HAMP_dom"/>
</dbReference>
<dbReference type="GO" id="GO:0046983">
    <property type="term" value="F:protein dimerization activity"/>
    <property type="evidence" value="ECO:0007669"/>
    <property type="project" value="UniProtKB-UniRule"/>
</dbReference>
<sequence>MPSRPFKPVTTTIARAMLCILLLSVITTSFALLTLASSLNDAEAVNVSGSLRMQSYRLAYDIQTHSEQLPHHIAKFEHSLFAEPMAELDSLIVPRRIKLHYYSLIDRWHELKPDSLAKQQKYLTNVADFVTRIDKFVFELQEFSITKLRMLAVLGGMGLTLILCVALFVIHFTQRQVVTPLNRLVSASKRIKQGEFDLHLAITNNNELGLLTNTFNTMASELGKLYHGLEQKVNEKTHRLRHANDSLQILYQCSQELSVSRLSEENFHTMLNTLVALEGLTAVKLSISESNGHQYEIESGVVDIHCSWHYQDLAIDGEVLGQLWWQYSLPCPDQALIDNIARILARGIYYNRAQKQTEQLLIMEERATIARELHDSLAQSLSYLKIQLTLLKRQINKDNSQQAKEILADIEQGLSGAYTQLRELLSTFRLTVAEADFAQALTTMVEPLEEQTNAVIVVDNQLSSLHLQAHHQIHLLQVIREALLNAIKHANADEILIRCLQQGDKIAISIKDDGDGFDPRNPKLNHYGLAIMNERAARLHGQLEIHTQPQKGCEIELTFLLPKEDQNE</sequence>
<keyword evidence="13 14" id="KW-0472">Membrane</keyword>
<dbReference type="InterPro" id="IPR003594">
    <property type="entry name" value="HATPase_dom"/>
</dbReference>
<dbReference type="Pfam" id="PF07730">
    <property type="entry name" value="HisKA_3"/>
    <property type="match status" value="1"/>
</dbReference>
<keyword evidence="9 14" id="KW-0418">Kinase</keyword>
<dbReference type="CDD" id="cd22899">
    <property type="entry name" value="NarQ_sensor"/>
    <property type="match status" value="1"/>
</dbReference>
<evidence type="ECO:0000256" key="6">
    <source>
        <dbReference type="ARBA" id="ARBA00022679"/>
    </source>
</evidence>
<dbReference type="Gene3D" id="3.30.565.10">
    <property type="entry name" value="Histidine kinase-like ATPase, C-terminal domain"/>
    <property type="match status" value="1"/>
</dbReference>
<evidence type="ECO:0000256" key="12">
    <source>
        <dbReference type="ARBA" id="ARBA00023012"/>
    </source>
</evidence>
<dbReference type="SUPFAM" id="SSF158472">
    <property type="entry name" value="HAMP domain-like"/>
    <property type="match status" value="1"/>
</dbReference>
<dbReference type="Gene3D" id="1.20.5.1930">
    <property type="match status" value="1"/>
</dbReference>
<dbReference type="InterPro" id="IPR011712">
    <property type="entry name" value="Sig_transdc_His_kin_sub3_dim/P"/>
</dbReference>
<dbReference type="InterPro" id="IPR036890">
    <property type="entry name" value="HATPase_C_sf"/>
</dbReference>
<evidence type="ECO:0000313" key="16">
    <source>
        <dbReference type="Proteomes" id="UP000251647"/>
    </source>
</evidence>
<proteinExistence type="predicted"/>